<comment type="caution">
    <text evidence="2">The sequence shown here is derived from an EMBL/GenBank/DDBJ whole genome shotgun (WGS) entry which is preliminary data.</text>
</comment>
<keyword evidence="3" id="KW-1185">Reference proteome</keyword>
<reference evidence="2" key="2">
    <citation type="submission" date="2021-02" db="EMBL/GenBank/DDBJ databases">
        <authorList>
            <person name="Kimball J.A."/>
            <person name="Haas M.W."/>
            <person name="Macchietto M."/>
            <person name="Kono T."/>
            <person name="Duquette J."/>
            <person name="Shao M."/>
        </authorList>
    </citation>
    <scope>NUCLEOTIDE SEQUENCE</scope>
    <source>
        <tissue evidence="2">Fresh leaf tissue</tissue>
    </source>
</reference>
<gene>
    <name evidence="2" type="ORF">GUJ93_ZPchr0013g36299</name>
</gene>
<dbReference type="EMBL" id="JAAALK010000079">
    <property type="protein sequence ID" value="KAG8099871.1"/>
    <property type="molecule type" value="Genomic_DNA"/>
</dbReference>
<accession>A0A8J5WXT7</accession>
<feature type="region of interest" description="Disordered" evidence="1">
    <location>
        <begin position="1"/>
        <end position="77"/>
    </location>
</feature>
<feature type="compositionally biased region" description="Polar residues" evidence="1">
    <location>
        <begin position="47"/>
        <end position="61"/>
    </location>
</feature>
<dbReference type="Proteomes" id="UP000729402">
    <property type="component" value="Unassembled WGS sequence"/>
</dbReference>
<evidence type="ECO:0000313" key="3">
    <source>
        <dbReference type="Proteomes" id="UP000729402"/>
    </source>
</evidence>
<dbReference type="AlphaFoldDB" id="A0A8J5WXT7"/>
<evidence type="ECO:0000256" key="1">
    <source>
        <dbReference type="SAM" id="MobiDB-lite"/>
    </source>
</evidence>
<name>A0A8J5WXT7_ZIZPA</name>
<evidence type="ECO:0000313" key="2">
    <source>
        <dbReference type="EMBL" id="KAG8099871.1"/>
    </source>
</evidence>
<organism evidence="2 3">
    <name type="scientific">Zizania palustris</name>
    <name type="common">Northern wild rice</name>
    <dbReference type="NCBI Taxonomy" id="103762"/>
    <lineage>
        <taxon>Eukaryota</taxon>
        <taxon>Viridiplantae</taxon>
        <taxon>Streptophyta</taxon>
        <taxon>Embryophyta</taxon>
        <taxon>Tracheophyta</taxon>
        <taxon>Spermatophyta</taxon>
        <taxon>Magnoliopsida</taxon>
        <taxon>Liliopsida</taxon>
        <taxon>Poales</taxon>
        <taxon>Poaceae</taxon>
        <taxon>BOP clade</taxon>
        <taxon>Oryzoideae</taxon>
        <taxon>Oryzeae</taxon>
        <taxon>Zizaniinae</taxon>
        <taxon>Zizania</taxon>
    </lineage>
</organism>
<protein>
    <submittedName>
        <fullName evidence="2">Uncharacterized protein</fullName>
    </submittedName>
</protein>
<reference evidence="2" key="1">
    <citation type="journal article" date="2021" name="bioRxiv">
        <title>Whole Genome Assembly and Annotation of Northern Wild Rice, Zizania palustris L., Supports a Whole Genome Duplication in the Zizania Genus.</title>
        <authorList>
            <person name="Haas M."/>
            <person name="Kono T."/>
            <person name="Macchietto M."/>
            <person name="Millas R."/>
            <person name="McGilp L."/>
            <person name="Shao M."/>
            <person name="Duquette J."/>
            <person name="Hirsch C.N."/>
            <person name="Kimball J."/>
        </authorList>
    </citation>
    <scope>NUCLEOTIDE SEQUENCE</scope>
    <source>
        <tissue evidence="2">Fresh leaf tissue</tissue>
    </source>
</reference>
<proteinExistence type="predicted"/>
<sequence>MPPPHLAASTPPGRCLRISPPSRRLATASNRPPGHSLDFDGDDDDVASQTLPPLQESSSMWDSGEDPPQPSSMWYAP</sequence>